<dbReference type="Proteomes" id="UP000075882">
    <property type="component" value="Unassembled WGS sequence"/>
</dbReference>
<keyword evidence="1" id="KW-0472">Membrane</keyword>
<sequence>MRWCPLVDVTVVVLVPAVLGGCGWVDNGTVGLTAIEGVEGCDIRNMWVHLARWQYGDLVEARVRLGNALVGVMLYGGRLAQRSPIRSGDVSRPLERILVGVVRTTLEWDAVRQIVRRWAQRRVVVVVLVLLVVVAVRVADQGRGGLARVFVDLRLEVAVVAGERWERFPVAVDVAGAAGRHFEDVHVQSPGGVPAEQAMVVVDLHAPRPEVVRQP</sequence>
<keyword evidence="1" id="KW-0812">Transmembrane</keyword>
<evidence type="ECO:0008006" key="4">
    <source>
        <dbReference type="Google" id="ProtNLM"/>
    </source>
</evidence>
<keyword evidence="2" id="KW-0732">Signal</keyword>
<proteinExistence type="predicted"/>
<feature type="signal peptide" evidence="2">
    <location>
        <begin position="1"/>
        <end position="20"/>
    </location>
</feature>
<feature type="chain" id="PRO_5036479901" description="Secreted protein" evidence="2">
    <location>
        <begin position="21"/>
        <end position="215"/>
    </location>
</feature>
<dbReference type="PROSITE" id="PS51257">
    <property type="entry name" value="PROKAR_LIPOPROTEIN"/>
    <property type="match status" value="1"/>
</dbReference>
<evidence type="ECO:0000313" key="3">
    <source>
        <dbReference type="EnsemblMetazoa" id="ACOM039659-PA.1"/>
    </source>
</evidence>
<dbReference type="EnsemblMetazoa" id="ACOM039659-RA">
    <property type="protein sequence ID" value="ACOM039659-PA.1"/>
    <property type="gene ID" value="ACOM039659"/>
</dbReference>
<name>A0A8W7PY46_ANOCL</name>
<evidence type="ECO:0000256" key="2">
    <source>
        <dbReference type="SAM" id="SignalP"/>
    </source>
</evidence>
<organism evidence="3">
    <name type="scientific">Anopheles coluzzii</name>
    <name type="common">African malaria mosquito</name>
    <dbReference type="NCBI Taxonomy" id="1518534"/>
    <lineage>
        <taxon>Eukaryota</taxon>
        <taxon>Metazoa</taxon>
        <taxon>Ecdysozoa</taxon>
        <taxon>Arthropoda</taxon>
        <taxon>Hexapoda</taxon>
        <taxon>Insecta</taxon>
        <taxon>Pterygota</taxon>
        <taxon>Neoptera</taxon>
        <taxon>Endopterygota</taxon>
        <taxon>Diptera</taxon>
        <taxon>Nematocera</taxon>
        <taxon>Culicoidea</taxon>
        <taxon>Culicidae</taxon>
        <taxon>Anophelinae</taxon>
        <taxon>Anopheles</taxon>
    </lineage>
</organism>
<protein>
    <recommendedName>
        <fullName evidence="4">Secreted protein</fullName>
    </recommendedName>
</protein>
<evidence type="ECO:0000256" key="1">
    <source>
        <dbReference type="SAM" id="Phobius"/>
    </source>
</evidence>
<dbReference type="AlphaFoldDB" id="A0A8W7PY46"/>
<feature type="transmembrane region" description="Helical" evidence="1">
    <location>
        <begin position="122"/>
        <end position="139"/>
    </location>
</feature>
<reference evidence="3" key="1">
    <citation type="submission" date="2022-08" db="UniProtKB">
        <authorList>
            <consortium name="EnsemblMetazoa"/>
        </authorList>
    </citation>
    <scope>IDENTIFICATION</scope>
</reference>
<accession>A0A8W7PY46</accession>
<keyword evidence="1" id="KW-1133">Transmembrane helix</keyword>